<dbReference type="Pfam" id="PF00069">
    <property type="entry name" value="Pkinase"/>
    <property type="match status" value="1"/>
</dbReference>
<reference evidence="33" key="8">
    <citation type="submission" date="2012-08" db="EMBL/GenBank/DDBJ databases">
        <title>The Second Rice Annotation Project Meeting (RAP2).</title>
        <authorList>
            <consortium name="The Rice Annotation Project (RAP)"/>
        </authorList>
    </citation>
    <scope>NUCLEOTIDE SEQUENCE</scope>
</reference>
<reference evidence="33" key="4">
    <citation type="journal article" date="2007" name="Genome Res.">
        <title>Curated Genome Annotation of Oryza sativa ssp. japonica and Comparative Genome Analysis with Arabidopsis thaliana.</title>
        <authorList>
            <consortium name="The Rice Annotation Project (RAP)"/>
            <person name="Itoh T."/>
            <person name="Tanaka T."/>
            <person name="Barrero R.A."/>
            <person name="Yamasaki C."/>
            <person name="Fujii Y."/>
            <person name="Hilton P.B."/>
            <person name="Antonio B.A."/>
            <person name="Aono H."/>
            <person name="Apweiler R."/>
            <person name="Bruskiewich R."/>
            <person name="Bureau T."/>
            <person name="Burr F."/>
            <person name="Costa de Oliveira A."/>
            <person name="Fuks G."/>
            <person name="Habara T."/>
            <person name="Haberer G."/>
            <person name="Han B."/>
            <person name="Harada E."/>
            <person name="Hiraki A.T."/>
            <person name="Hirochika H."/>
            <person name="Hoen D."/>
            <person name="Hokari H."/>
            <person name="Hosokawa S."/>
            <person name="Hsing Y."/>
            <person name="Ikawa H."/>
            <person name="Ikeo K."/>
            <person name="Imanishi T."/>
            <person name="Ito Y."/>
            <person name="Jaiswal P."/>
            <person name="Kanno M."/>
            <person name="Kawahara Y."/>
            <person name="Kawamura T."/>
            <person name="Kawashima H."/>
            <person name="Khurana J.P."/>
            <person name="Kikuchi S."/>
            <person name="Komatsu S."/>
            <person name="Koyanagi K.O."/>
            <person name="Kubooka H."/>
            <person name="Lieberherr D."/>
            <person name="Lin Y.C."/>
            <person name="Lonsdale D."/>
            <person name="Matsumoto T."/>
            <person name="Matsuya A."/>
            <person name="McCombie W.R."/>
            <person name="Messing J."/>
            <person name="Miyao A."/>
            <person name="Mulder N."/>
            <person name="Nagamura Y."/>
            <person name="Nam J."/>
            <person name="Namiki N."/>
            <person name="Numa H."/>
            <person name="Nurimoto S."/>
            <person name="O'donovan C."/>
            <person name="Ohyanagi H."/>
            <person name="Okido T."/>
            <person name="Oota S."/>
            <person name="Osato N."/>
            <person name="Palmer L.E."/>
            <person name="Quetier F."/>
            <person name="Raghuvanshi S."/>
            <person name="Saichi N."/>
            <person name="Sakai H."/>
            <person name="Sakai Y."/>
            <person name="Sakata K."/>
            <person name="Sakurai T."/>
            <person name="Sato F."/>
            <person name="Sato Y."/>
            <person name="Schoof H."/>
            <person name="Seki M."/>
            <person name="Shibata M."/>
            <person name="Shimizu Y."/>
            <person name="Shinozaki K."/>
            <person name="Shinso Y."/>
            <person name="Singh N.K."/>
            <person name="Smith-White B."/>
            <person name="Takeda J."/>
            <person name="Tanino M."/>
            <person name="Tatusova T."/>
            <person name="Thongjuea S."/>
            <person name="Todokoro F."/>
            <person name="Tsugane M."/>
            <person name="Tyagi A.K."/>
            <person name="Vanavichit A."/>
            <person name="Wang A."/>
            <person name="Wing R.A."/>
            <person name="Yamaguchi K."/>
            <person name="Yamamoto M."/>
            <person name="Yamamoto N."/>
            <person name="Yu Y."/>
            <person name="Zhang H."/>
            <person name="Zhao Q."/>
            <person name="Higo K."/>
            <person name="Burr B."/>
            <person name="Gojobori T."/>
            <person name="Sasaki T."/>
        </authorList>
    </citation>
    <scope>NUCLEOTIDE SEQUENCE</scope>
</reference>
<dbReference type="GO" id="GO:0005789">
    <property type="term" value="C:endoplasmic reticulum membrane"/>
    <property type="evidence" value="ECO:0007669"/>
    <property type="project" value="UniProtKB-SubCell"/>
</dbReference>
<keyword evidence="16" id="KW-0611">Plant defense</keyword>
<dbReference type="EC" id="2.7.11.1" evidence="5"/>
<evidence type="ECO:0000256" key="18">
    <source>
        <dbReference type="ARBA" id="ARBA00022840"/>
    </source>
</evidence>
<keyword evidence="18 28" id="KW-0067">ATP-binding</keyword>
<feature type="domain" description="Protein kinase" evidence="31">
    <location>
        <begin position="682"/>
        <end position="981"/>
    </location>
</feature>
<feature type="binding site" evidence="28">
    <location>
        <position position="711"/>
    </location>
    <ligand>
        <name>ATP</name>
        <dbReference type="ChEBI" id="CHEBI:30616"/>
    </ligand>
</feature>
<evidence type="ECO:0000256" key="7">
    <source>
        <dbReference type="ARBA" id="ARBA00022527"/>
    </source>
</evidence>
<evidence type="ECO:0000256" key="14">
    <source>
        <dbReference type="ARBA" id="ARBA00022741"/>
    </source>
</evidence>
<reference evidence="32" key="1">
    <citation type="submission" date="2002-02" db="EMBL/GenBank/DDBJ databases">
        <title>Oryza sativa nipponbare(GA3) genomic DNA, chromosome 2, PAC clone:P0407A09.</title>
        <authorList>
            <person name="Sasaki T."/>
            <person name="Matsumoto T."/>
            <person name="Yamamoto K."/>
        </authorList>
    </citation>
    <scope>NUCLEOTIDE SEQUENCE</scope>
</reference>
<dbReference type="InterPro" id="IPR032675">
    <property type="entry name" value="LRR_dom_sf"/>
</dbReference>
<evidence type="ECO:0000256" key="28">
    <source>
        <dbReference type="PROSITE-ProRule" id="PRU10141"/>
    </source>
</evidence>
<dbReference type="InterPro" id="IPR011009">
    <property type="entry name" value="Kinase-like_dom_sf"/>
</dbReference>
<dbReference type="GO" id="GO:0005524">
    <property type="term" value="F:ATP binding"/>
    <property type="evidence" value="ECO:0007669"/>
    <property type="project" value="UniProtKB-UniRule"/>
</dbReference>
<dbReference type="KEGG" id="osa:4329983"/>
<gene>
    <name evidence="33" type="ordered locus">Os02g0615800</name>
    <name evidence="32" type="ORF">P0407A09.33</name>
</gene>
<reference evidence="33" key="3">
    <citation type="journal article" date="2006" name="Nucleic Acids Res.">
        <title>The Rice Annotation Project Database (RAP-DB): hub for Oryza sativa ssp. japonica genome information.</title>
        <authorList>
            <person name="Ohyanagi H."/>
            <person name="Tanaka T."/>
            <person name="Sakai H."/>
            <person name="Shigemoto Y."/>
            <person name="Yamaguchi K."/>
            <person name="Habara T."/>
            <person name="Fujii Y."/>
            <person name="Antonio B.A."/>
            <person name="Nagamura Y."/>
            <person name="Imanishi T."/>
            <person name="Ikeo K."/>
            <person name="Itoh T."/>
            <person name="Gojobori T."/>
            <person name="Sasaki T."/>
        </authorList>
    </citation>
    <scope>NUCLEOTIDE SEQUENCE</scope>
</reference>
<dbReference type="OMA" id="ERMNMKQ"/>
<dbReference type="PROSITE" id="PS00107">
    <property type="entry name" value="PROTEIN_KINASE_ATP"/>
    <property type="match status" value="1"/>
</dbReference>
<dbReference type="SMART" id="SM00369">
    <property type="entry name" value="LRR_TYP"/>
    <property type="match status" value="9"/>
</dbReference>
<dbReference type="SMART" id="SM00220">
    <property type="entry name" value="S_TKc"/>
    <property type="match status" value="1"/>
</dbReference>
<dbReference type="PROSITE" id="PS50011">
    <property type="entry name" value="PROTEIN_KINASE_DOM"/>
    <property type="match status" value="1"/>
</dbReference>
<keyword evidence="15" id="KW-0418">Kinase</keyword>
<evidence type="ECO:0000256" key="13">
    <source>
        <dbReference type="ARBA" id="ARBA00022737"/>
    </source>
</evidence>
<keyword evidence="7" id="KW-0723">Serine/threonine-protein kinase</keyword>
<dbReference type="Pfam" id="PF13855">
    <property type="entry name" value="LRR_8"/>
    <property type="match status" value="3"/>
</dbReference>
<evidence type="ECO:0000256" key="4">
    <source>
        <dbReference type="ARBA" id="ARBA00004389"/>
    </source>
</evidence>
<comment type="cofactor">
    <cofactor evidence="1">
        <name>Mn(2+)</name>
        <dbReference type="ChEBI" id="CHEBI:29035"/>
    </cofactor>
</comment>
<evidence type="ECO:0000256" key="27">
    <source>
        <dbReference type="ARBA" id="ARBA00072040"/>
    </source>
</evidence>
<evidence type="ECO:0000256" key="15">
    <source>
        <dbReference type="ARBA" id="ARBA00022777"/>
    </source>
</evidence>
<keyword evidence="17" id="KW-0256">Endoplasmic reticulum</keyword>
<evidence type="ECO:0000256" key="6">
    <source>
        <dbReference type="ARBA" id="ARBA00022475"/>
    </source>
</evidence>
<dbReference type="FunFam" id="3.80.10.10:FF:000233">
    <property type="entry name" value="Leucine-rich repeat receptor-like protein kinase TDR"/>
    <property type="match status" value="1"/>
</dbReference>
<keyword evidence="19 29" id="KW-1133">Transmembrane helix</keyword>
<evidence type="ECO:0000256" key="29">
    <source>
        <dbReference type="SAM" id="Phobius"/>
    </source>
</evidence>
<feature type="signal peptide" evidence="30">
    <location>
        <begin position="1"/>
        <end position="25"/>
    </location>
</feature>
<name>A0A0P0VLN5_ORYSJ</name>
<evidence type="ECO:0000256" key="21">
    <source>
        <dbReference type="ARBA" id="ARBA00023170"/>
    </source>
</evidence>
<reference evidence="33" key="7">
    <citation type="submission" date="2012-08" db="EMBL/GenBank/DDBJ databases">
        <title>Oryza sativa nipponbare(GA3) genomic DNA, chromosome 2.</title>
        <authorList>
            <consortium name="IRGSP(International Rice Genome Sequencing Project)"/>
        </authorList>
    </citation>
    <scope>NUCLEOTIDE SEQUENCE</scope>
</reference>
<evidence type="ECO:0000256" key="11">
    <source>
        <dbReference type="ARBA" id="ARBA00022692"/>
    </source>
</evidence>
<evidence type="ECO:0000313" key="33">
    <source>
        <dbReference type="EMBL" id="BAF09346.1"/>
    </source>
</evidence>
<dbReference type="Proteomes" id="UP000000763">
    <property type="component" value="Chromosome 2"/>
</dbReference>
<evidence type="ECO:0000256" key="5">
    <source>
        <dbReference type="ARBA" id="ARBA00012513"/>
    </source>
</evidence>
<dbReference type="KEGG" id="dosa:Os02g0615800"/>
<protein>
    <recommendedName>
        <fullName evidence="27">Receptor kinase-like protein Xa21</fullName>
        <ecNumber evidence="5">2.7.11.1</ecNumber>
    </recommendedName>
</protein>
<dbReference type="InterPro" id="IPR000719">
    <property type="entry name" value="Prot_kinase_dom"/>
</dbReference>
<keyword evidence="20 29" id="KW-0472">Membrane</keyword>
<feature type="transmembrane region" description="Helical" evidence="29">
    <location>
        <begin position="625"/>
        <end position="647"/>
    </location>
</feature>
<keyword evidence="22" id="KW-0325">Glycoprotein</keyword>
<evidence type="ECO:0000256" key="2">
    <source>
        <dbReference type="ARBA" id="ARBA00001946"/>
    </source>
</evidence>
<keyword evidence="12 30" id="KW-0732">Signal</keyword>
<reference evidence="33" key="5">
    <citation type="journal article" date="2008" name="Nucleic Acids Res.">
        <title>The Rice Annotation Project Database (RAP-DB): 2008 update.</title>
        <authorList>
            <consortium name="The Rice Annotation Project (RAP)"/>
            <person name="Tanaka T."/>
            <person name="Antonio B.A."/>
            <person name="Kikuchi S."/>
            <person name="Matsumoto T."/>
            <person name="Nagamura Y."/>
            <person name="Numa H."/>
            <person name="Sakai H."/>
            <person name="Wu J."/>
            <person name="Itoh T."/>
            <person name="Sasaki T."/>
            <person name="Aono R."/>
            <person name="Fujii Y."/>
            <person name="Habara T."/>
            <person name="Harada E."/>
            <person name="Kanno M."/>
            <person name="Kawahara Y."/>
            <person name="Kawashima H."/>
            <person name="Kubooka H."/>
            <person name="Matsuya A."/>
            <person name="Nakaoka H."/>
            <person name="Saichi N."/>
            <person name="Sanbonmatsu R."/>
            <person name="Sato Y."/>
            <person name="Shinso Y."/>
            <person name="Suzuki M."/>
            <person name="Takeda J."/>
            <person name="Tanino M."/>
            <person name="Todokoro F."/>
            <person name="Yamaguchi K."/>
            <person name="Yamamoto N."/>
            <person name="Yamasaki C."/>
            <person name="Imanishi T."/>
            <person name="Okido T."/>
            <person name="Tada M."/>
            <person name="Ikeo K."/>
            <person name="Tateno Y."/>
            <person name="Gojobori T."/>
            <person name="Lin Y.C."/>
            <person name="Wei F.J."/>
            <person name="Hsing Y.I."/>
            <person name="Zhao Q."/>
            <person name="Han B."/>
            <person name="Kramer M.R."/>
            <person name="McCombie R.W."/>
            <person name="Lonsdale D."/>
            <person name="O'Donovan C.C."/>
            <person name="Whitfield E.J."/>
            <person name="Apweiler R."/>
            <person name="Koyanagi K.O."/>
            <person name="Khurana J.P."/>
            <person name="Raghuvanshi S."/>
            <person name="Singh N.K."/>
            <person name="Tyagi A.K."/>
            <person name="Haberer G."/>
            <person name="Fujisawa M."/>
            <person name="Hosokawa S."/>
            <person name="Ito Y."/>
            <person name="Ikawa H."/>
            <person name="Shibata M."/>
            <person name="Yamamoto M."/>
            <person name="Bruskiewich R.M."/>
            <person name="Hoen D.R."/>
            <person name="Bureau TE."/>
            <person name="Namiki N."/>
            <person name="Ohyanagi H."/>
            <person name="Sakai Y."/>
            <person name="Nobushima S."/>
            <person name="Sakata K."/>
            <person name="Barrero R.A."/>
            <person name="Sato Y."/>
            <person name="Souvorov A."/>
            <person name="Smith-White B."/>
            <person name="Tatusova T."/>
            <person name="An S."/>
            <person name="An G."/>
            <person name="OOta S."/>
            <person name="Fuks G."/>
            <person name="Messing J."/>
            <person name="Christie K.R."/>
            <person name="Lieberherr D."/>
            <person name="Kim H."/>
            <person name="Zuccolo A."/>
            <person name="Wing R.A."/>
            <person name="Nobuta K."/>
            <person name="Green P.J."/>
            <person name="Lu C."/>
            <person name="Meyers BC."/>
            <person name="Chaparro C."/>
            <person name="Piegu B."/>
            <person name="Panaud O."/>
            <person name="Echeverria M."/>
        </authorList>
    </citation>
    <scope>NUCLEOTIDE SEQUENCE</scope>
</reference>
<evidence type="ECO:0000256" key="12">
    <source>
        <dbReference type="ARBA" id="ARBA00022729"/>
    </source>
</evidence>
<accession>A0A0P0VLN5</accession>
<dbReference type="Gramene" id="Os02t0615800-01">
    <property type="protein sequence ID" value="Os02t0615800-01"/>
    <property type="gene ID" value="Os02g0615800"/>
</dbReference>
<evidence type="ECO:0000256" key="26">
    <source>
        <dbReference type="ARBA" id="ARBA00056628"/>
    </source>
</evidence>
<comment type="cofactor">
    <cofactor evidence="2">
        <name>Mg(2+)</name>
        <dbReference type="ChEBI" id="CHEBI:18420"/>
    </cofactor>
</comment>
<dbReference type="GO" id="GO:0004674">
    <property type="term" value="F:protein serine/threonine kinase activity"/>
    <property type="evidence" value="ECO:0007669"/>
    <property type="project" value="UniProtKB-KW"/>
</dbReference>
<evidence type="ECO:0000256" key="17">
    <source>
        <dbReference type="ARBA" id="ARBA00022824"/>
    </source>
</evidence>
<evidence type="ECO:0000313" key="32">
    <source>
        <dbReference type="EMBL" id="BAD19470.1"/>
    </source>
</evidence>
<dbReference type="GO" id="GO:0005886">
    <property type="term" value="C:plasma membrane"/>
    <property type="evidence" value="ECO:0007669"/>
    <property type="project" value="UniProtKB-SubCell"/>
</dbReference>
<evidence type="ECO:0000256" key="20">
    <source>
        <dbReference type="ARBA" id="ARBA00023136"/>
    </source>
</evidence>
<keyword evidence="8" id="KW-0597">Phosphoprotein</keyword>
<dbReference type="InterPro" id="IPR051420">
    <property type="entry name" value="Ser_Thr_Kinases_DiverseReg"/>
</dbReference>
<dbReference type="Gene3D" id="1.10.510.10">
    <property type="entry name" value="Transferase(Phosphotransferase) domain 1"/>
    <property type="match status" value="1"/>
</dbReference>
<dbReference type="SUPFAM" id="SSF56112">
    <property type="entry name" value="Protein kinase-like (PK-like)"/>
    <property type="match status" value="1"/>
</dbReference>
<dbReference type="Pfam" id="PF08263">
    <property type="entry name" value="LRRNT_2"/>
    <property type="match status" value="1"/>
</dbReference>
<dbReference type="Gene3D" id="3.30.200.20">
    <property type="entry name" value="Phosphorylase Kinase, domain 1"/>
    <property type="match status" value="1"/>
</dbReference>
<keyword evidence="9" id="KW-0433">Leucine-rich repeat</keyword>
<dbReference type="FunFam" id="1.10.510.10:FF:000358">
    <property type="entry name" value="Putative leucine-rich repeat receptor-like serine/threonine-protein kinase"/>
    <property type="match status" value="1"/>
</dbReference>
<evidence type="ECO:0000256" key="8">
    <source>
        <dbReference type="ARBA" id="ARBA00022553"/>
    </source>
</evidence>
<feature type="chain" id="PRO_5044054704" description="Receptor kinase-like protein Xa21" evidence="30">
    <location>
        <begin position="26"/>
        <end position="1001"/>
    </location>
</feature>
<dbReference type="SUPFAM" id="SSF52058">
    <property type="entry name" value="L domain-like"/>
    <property type="match status" value="2"/>
</dbReference>
<keyword evidence="11 29" id="KW-0812">Transmembrane</keyword>
<reference evidence="34" key="6">
    <citation type="journal article" date="2008" name="Nucleic Acids Res.">
        <title>The rice annotation project database (RAP-DB): 2008 update.</title>
        <authorList>
            <consortium name="The rice annotation project (RAP)"/>
        </authorList>
    </citation>
    <scope>GENOME REANNOTATION</scope>
    <source>
        <strain evidence="34">cv. Nipponbare</strain>
    </source>
</reference>
<keyword evidence="14 28" id="KW-0547">Nucleotide-binding</keyword>
<sequence length="1001" mass="109690">MGLTCDTQTAKLAIILLAFILLCHGIGNVDCRGNRADQLSLLDFKKGITNDPYGALATWNTSTHFCRWQGVKCTSTGPWRVMALNLSSQSLTGQIRSSLGNLSFLNILDLGDNNLLGSLPRLGNLKQLQALYLYKNNLTGIIPDELTNCSSLTYIDLSGNALTGALPPNLGSLSNLAYLYLSANKLTGTIPQALGNITTLVEIYLDTNRFEGGIPDKLWQLPNLTILALGQNMLSGDIPFNFSSLSLQLLSLEYNMFGKVLPQNISDMVPNLQILRLDYNMFQGQIPSSLGNALQLTEISMANNYFTGQIPSSFGKLSKLSYISLENNSLEASDGQGWEFLHALRNCSNLELLSLAQNQLQGEIPNSIGDLPLKLQQLVLSENKLSGEVPASIGNLQGLFRLSLDLNNLTGKIDEWVPKLTKLQKLLLHRNNFSGSIPSSIAELPRLSTLSLAYNAFDGPIPSSLGNLSGLQKLYLSHNNLEGVIPPELSYLKQLINLSLSENKLTGEIPGTLSQCKDLANIQMGNNFLTGNIPVTFGDLKSLGVLNLSHNSLSGTIPTTLNDLPVMSKLDLSYNRLQGKIPMTGIFANPTVVSVQGNIGLCGGVMDLRMPPCQVVSQRRKTQYYLIRVLIPIFGFMSLILVVYFLLLEKMKPREKYISSQSFGENFLKVSYNDLAQATRNFSEANLIGKGSYGTVYRGKLKECKLEVAVKVFDLEMRGAERSFISECEALRSIQHRNLLPIITACSTVDSTGNVFKALVYEYMPNGNLDTWIHDKEGGKAPGRLGLRQTISICVNIADALDYLHHECGRTTIHCDLKPSNILLADDMNALLGDFGIARFYIDSWSTSTGSNSTVGVKGTIGYIPPEYAGGGHPSTSGDVYSFGIVILELITGKRPTDPMFKDGLDIISFVESNFPHQIFQVIDARLAEKSMDSNQTNMTLENAVHQCLISLLQLALSCTRKLPSDRMNMKQIANKMHSIKTTYVGLEAKKYGPACNEQDA</sequence>
<keyword evidence="10" id="KW-0808">Transferase</keyword>
<organism evidence="32 34">
    <name type="scientific">Oryza sativa subsp. japonica</name>
    <name type="common">Rice</name>
    <dbReference type="NCBI Taxonomy" id="39947"/>
    <lineage>
        <taxon>Eukaryota</taxon>
        <taxon>Viridiplantae</taxon>
        <taxon>Streptophyta</taxon>
        <taxon>Embryophyta</taxon>
        <taxon>Tracheophyta</taxon>
        <taxon>Spermatophyta</taxon>
        <taxon>Magnoliopsida</taxon>
        <taxon>Liliopsida</taxon>
        <taxon>Poales</taxon>
        <taxon>Poaceae</taxon>
        <taxon>BOP clade</taxon>
        <taxon>Oryzoideae</taxon>
        <taxon>Oryzeae</taxon>
        <taxon>Oryzinae</taxon>
        <taxon>Oryza</taxon>
        <taxon>Oryza sativa</taxon>
    </lineage>
</organism>
<reference evidence="33 34" key="2">
    <citation type="journal article" date="2005" name="Nature">
        <title>The map-based sequence of the rice genome.</title>
        <authorList>
            <consortium name="International rice genome sequencing project (IRGSP)"/>
            <person name="Matsumoto T."/>
            <person name="Wu J."/>
            <person name="Kanamori H."/>
            <person name="Katayose Y."/>
            <person name="Fujisawa M."/>
            <person name="Namiki N."/>
            <person name="Mizuno H."/>
            <person name="Yamamoto K."/>
            <person name="Antonio B.A."/>
            <person name="Baba T."/>
            <person name="Sakata K."/>
            <person name="Nagamura Y."/>
            <person name="Aoki H."/>
            <person name="Arikawa K."/>
            <person name="Arita K."/>
            <person name="Bito T."/>
            <person name="Chiden Y."/>
            <person name="Fujitsuka N."/>
            <person name="Fukunaka R."/>
            <person name="Hamada M."/>
            <person name="Harada C."/>
            <person name="Hayashi A."/>
            <person name="Hijishita S."/>
            <person name="Honda M."/>
            <person name="Hosokawa S."/>
            <person name="Ichikawa Y."/>
            <person name="Idonuma A."/>
            <person name="Iijima M."/>
            <person name="Ikeda M."/>
            <person name="Ikeno M."/>
            <person name="Ito K."/>
            <person name="Ito S."/>
            <person name="Ito T."/>
            <person name="Ito Y."/>
            <person name="Ito Y."/>
            <person name="Iwabuchi A."/>
            <person name="Kamiya K."/>
            <person name="Karasawa W."/>
            <person name="Kurita K."/>
            <person name="Katagiri S."/>
            <person name="Kikuta A."/>
            <person name="Kobayashi H."/>
            <person name="Kobayashi N."/>
            <person name="Machita K."/>
            <person name="Maehara T."/>
            <person name="Masukawa M."/>
            <person name="Mizubayashi T."/>
            <person name="Mukai Y."/>
            <person name="Nagasaki H."/>
            <person name="Nagata Y."/>
            <person name="Naito S."/>
            <person name="Nakashima M."/>
            <person name="Nakama Y."/>
            <person name="Nakamichi Y."/>
            <person name="Nakamura M."/>
            <person name="Meguro A."/>
            <person name="Negishi M."/>
            <person name="Ohta I."/>
            <person name="Ohta T."/>
            <person name="Okamoto M."/>
            <person name="Ono N."/>
            <person name="Saji S."/>
            <person name="Sakaguchi M."/>
            <person name="Sakai K."/>
            <person name="Shibata M."/>
            <person name="Shimokawa T."/>
            <person name="Song J."/>
            <person name="Takazaki Y."/>
            <person name="Terasawa K."/>
            <person name="Tsugane M."/>
            <person name="Tsuji K."/>
            <person name="Ueda S."/>
            <person name="Waki K."/>
            <person name="Yamagata H."/>
            <person name="Yamamoto M."/>
            <person name="Yamamoto S."/>
            <person name="Yamane H."/>
            <person name="Yoshiki S."/>
            <person name="Yoshihara R."/>
            <person name="Yukawa K."/>
            <person name="Zhong H."/>
            <person name="Yano M."/>
            <person name="Yuan Q."/>
            <person name="Ouyang S."/>
            <person name="Liu J."/>
            <person name="Jones K.M."/>
            <person name="Gansberger K."/>
            <person name="Moffat K."/>
            <person name="Hill J."/>
            <person name="Bera J."/>
            <person name="Fadrosh D."/>
            <person name="Jin S."/>
            <person name="Johri S."/>
            <person name="Kim M."/>
            <person name="Overton L."/>
            <person name="Reardon M."/>
            <person name="Tsitrin T."/>
            <person name="Vuong H."/>
            <person name="Weaver B."/>
            <person name="Ciecko A."/>
            <person name="Tallon L."/>
            <person name="Jackson J."/>
            <person name="Pai G."/>
            <person name="Aken S.V."/>
            <person name="Utterback T."/>
            <person name="Reidmuller S."/>
            <person name="Feldblyum T."/>
            <person name="Hsiao J."/>
            <person name="Zismann V."/>
            <person name="Iobst S."/>
            <person name="de Vazeille A.R."/>
            <person name="Buell C.R."/>
            <person name="Ying K."/>
            <person name="Li Y."/>
            <person name="Lu T."/>
            <person name="Huang Y."/>
            <person name="Zhao Q."/>
            <person name="Feng Q."/>
            <person name="Zhang L."/>
            <person name="Zhu J."/>
            <person name="Weng Q."/>
            <person name="Mu J."/>
            <person name="Lu Y."/>
            <person name="Fan D."/>
            <person name="Liu Y."/>
            <person name="Guan J."/>
            <person name="Zhang Y."/>
            <person name="Yu S."/>
            <person name="Liu X."/>
            <person name="Zhang Y."/>
            <person name="Hong G."/>
            <person name="Han B."/>
            <person name="Choisne N."/>
            <person name="Demange N."/>
            <person name="Orjeda G."/>
            <person name="Samain S."/>
            <person name="Cattolico L."/>
            <person name="Pelletier E."/>
            <person name="Couloux A."/>
            <person name="Segurens B."/>
            <person name="Wincker P."/>
            <person name="D'Hont A."/>
            <person name="Scarpelli C."/>
            <person name="Weissenbach J."/>
            <person name="Salanoubat M."/>
            <person name="Quetier F."/>
            <person name="Yu Y."/>
            <person name="Kim H.R."/>
            <person name="Rambo T."/>
            <person name="Currie J."/>
            <person name="Collura K."/>
            <person name="Luo M."/>
            <person name="Yang T."/>
            <person name="Ammiraju J.S.S."/>
            <person name="Engler F."/>
            <person name="Soderlund C."/>
            <person name="Wing R.A."/>
            <person name="Palmer L.E."/>
            <person name="de la Bastide M."/>
            <person name="Spiegel L."/>
            <person name="Nascimento L."/>
            <person name="Zutavern T."/>
            <person name="O'Shaughnessy A."/>
            <person name="Dike S."/>
            <person name="Dedhia N."/>
            <person name="Preston R."/>
            <person name="Balija V."/>
            <person name="McCombie W.R."/>
            <person name="Chow T."/>
            <person name="Chen H."/>
            <person name="Chung M."/>
            <person name="Chen C."/>
            <person name="Shaw J."/>
            <person name="Wu H."/>
            <person name="Hsiao K."/>
            <person name="Chao Y."/>
            <person name="Chu M."/>
            <person name="Cheng C."/>
            <person name="Hour A."/>
            <person name="Lee P."/>
            <person name="Lin S."/>
            <person name="Lin Y."/>
            <person name="Liou J."/>
            <person name="Liu S."/>
            <person name="Hsing Y."/>
            <person name="Raghuvanshi S."/>
            <person name="Mohanty A."/>
            <person name="Bharti A.K."/>
            <person name="Gaur A."/>
            <person name="Gupta V."/>
            <person name="Kumar D."/>
            <person name="Ravi V."/>
            <person name="Vij S."/>
            <person name="Kapur A."/>
            <person name="Khurana P."/>
            <person name="Khurana P."/>
            <person name="Khurana J.P."/>
            <person name="Tyagi A.K."/>
            <person name="Gaikwad K."/>
            <person name="Singh A."/>
            <person name="Dalal V."/>
            <person name="Srivastava S."/>
            <person name="Dixit A."/>
            <person name="Pal A.K."/>
            <person name="Ghazi I.A."/>
            <person name="Yadav M."/>
            <person name="Pandit A."/>
            <person name="Bhargava A."/>
            <person name="Sureshbabu K."/>
            <person name="Batra K."/>
            <person name="Sharma T.R."/>
            <person name="Mohapatra T."/>
            <person name="Singh N.K."/>
            <person name="Messing J."/>
            <person name="Nelson A.B."/>
            <person name="Fuks G."/>
            <person name="Kavchok S."/>
            <person name="Keizer G."/>
            <person name="Linton E."/>
            <person name="Llaca V."/>
            <person name="Song R."/>
            <person name="Tanyolac B."/>
            <person name="Young S."/>
            <person name="Ho-Il K."/>
            <person name="Hahn J.H."/>
            <person name="Sangsakoo G."/>
            <person name="Vanavichit A."/>
            <person name="de Mattos Luiz.A.T."/>
            <person name="Zimmer P.D."/>
            <person name="Malone G."/>
            <person name="Dellagostin O."/>
            <person name="de Oliveira A.C."/>
            <person name="Bevan M."/>
            <person name="Bancroft I."/>
            <person name="Minx P."/>
            <person name="Cordum H."/>
            <person name="Wilson R."/>
            <person name="Cheng Z."/>
            <person name="Jin W."/>
            <person name="Jiang J."/>
            <person name="Leong S.A."/>
            <person name="Iwama H."/>
            <person name="Gojobori T."/>
            <person name="Itoh T."/>
            <person name="Niimura Y."/>
            <person name="Fujii Y."/>
            <person name="Habara T."/>
            <person name="Sakai H."/>
            <person name="Sato Y."/>
            <person name="Wilson G."/>
            <person name="Kumar K."/>
            <person name="McCouch S."/>
            <person name="Juretic N."/>
            <person name="Hoen D."/>
            <person name="Wright S."/>
            <person name="Bruskiewich R."/>
            <person name="Bureau T."/>
            <person name="Miyao A."/>
            <person name="Hirochika H."/>
            <person name="Nishikawa T."/>
            <person name="Kadowaki K."/>
            <person name="Sugiura M."/>
            <person name="Burr B."/>
            <person name="Sasaki T."/>
        </authorList>
    </citation>
    <scope>NUCLEOTIDE SEQUENCE [LARGE SCALE GENOMIC DNA]</scope>
    <source>
        <strain evidence="34">cv. Nipponbare</strain>
    </source>
</reference>
<keyword evidence="13" id="KW-0677">Repeat</keyword>
<comment type="catalytic activity">
    <reaction evidence="23">
        <text>L-threonyl-[protein] + ATP = O-phospho-L-threonyl-[protein] + ADP + H(+)</text>
        <dbReference type="Rhea" id="RHEA:46608"/>
        <dbReference type="Rhea" id="RHEA-COMP:11060"/>
        <dbReference type="Rhea" id="RHEA-COMP:11605"/>
        <dbReference type="ChEBI" id="CHEBI:15378"/>
        <dbReference type="ChEBI" id="CHEBI:30013"/>
        <dbReference type="ChEBI" id="CHEBI:30616"/>
        <dbReference type="ChEBI" id="CHEBI:61977"/>
        <dbReference type="ChEBI" id="CHEBI:456216"/>
        <dbReference type="EC" id="2.7.11.1"/>
    </reaction>
</comment>
<dbReference type="InterPro" id="IPR003591">
    <property type="entry name" value="Leu-rich_rpt_typical-subtyp"/>
</dbReference>
<dbReference type="PANTHER" id="PTHR48005">
    <property type="entry name" value="LEUCINE RICH REPEAT KINASE 2"/>
    <property type="match status" value="1"/>
</dbReference>
<dbReference type="EMBL" id="AP008208">
    <property type="protein sequence ID" value="BAF09346.1"/>
    <property type="molecule type" value="Genomic_DNA"/>
</dbReference>
<dbReference type="Gene3D" id="3.80.10.10">
    <property type="entry name" value="Ribonuclease Inhibitor"/>
    <property type="match status" value="3"/>
</dbReference>
<evidence type="ECO:0000259" key="31">
    <source>
        <dbReference type="PROSITE" id="PS50011"/>
    </source>
</evidence>
<evidence type="ECO:0000256" key="30">
    <source>
        <dbReference type="SAM" id="SignalP"/>
    </source>
</evidence>
<dbReference type="PRINTS" id="PR00019">
    <property type="entry name" value="LEURICHRPT"/>
</dbReference>
<dbReference type="InterPro" id="IPR001611">
    <property type="entry name" value="Leu-rich_rpt"/>
</dbReference>
<evidence type="ECO:0000256" key="3">
    <source>
        <dbReference type="ARBA" id="ARBA00004162"/>
    </source>
</evidence>
<comment type="catalytic activity">
    <reaction evidence="24">
        <text>L-seryl-[protein] + ATP = O-phospho-L-seryl-[protein] + ADP + H(+)</text>
        <dbReference type="Rhea" id="RHEA:17989"/>
        <dbReference type="Rhea" id="RHEA-COMP:9863"/>
        <dbReference type="Rhea" id="RHEA-COMP:11604"/>
        <dbReference type="ChEBI" id="CHEBI:15378"/>
        <dbReference type="ChEBI" id="CHEBI:29999"/>
        <dbReference type="ChEBI" id="CHEBI:30616"/>
        <dbReference type="ChEBI" id="CHEBI:83421"/>
        <dbReference type="ChEBI" id="CHEBI:456216"/>
        <dbReference type="EC" id="2.7.11.1"/>
    </reaction>
</comment>
<keyword evidence="6" id="KW-1003">Cell membrane</keyword>
<keyword evidence="21" id="KW-0675">Receptor</keyword>
<dbReference type="InterPro" id="IPR013210">
    <property type="entry name" value="LRR_N_plant-typ"/>
</dbReference>
<evidence type="ECO:0000256" key="25">
    <source>
        <dbReference type="ARBA" id="ARBA00054320"/>
    </source>
</evidence>
<comment type="function">
    <text evidence="26">The processed protein kinase Xa21 chain released by protein cleavage after X.oryzae pv. oryzae protein Ax21 detection translocates into the nucleus where it can bind and regulate WRKY62, a transcription factor. Confers resistance to the bacterial pathogen X.oryzae pv. oryzae (Xoo).</text>
</comment>
<dbReference type="Pfam" id="PF00560">
    <property type="entry name" value="LRR_1"/>
    <property type="match status" value="6"/>
</dbReference>
<dbReference type="OrthoDB" id="676979at2759"/>
<evidence type="ECO:0000256" key="9">
    <source>
        <dbReference type="ARBA" id="ARBA00022614"/>
    </source>
</evidence>
<dbReference type="GO" id="GO:0006952">
    <property type="term" value="P:defense response"/>
    <property type="evidence" value="ECO:0007669"/>
    <property type="project" value="UniProtKB-KW"/>
</dbReference>
<evidence type="ECO:0000256" key="1">
    <source>
        <dbReference type="ARBA" id="ARBA00001936"/>
    </source>
</evidence>
<dbReference type="PANTHER" id="PTHR48005:SF88">
    <property type="entry name" value="PROTEIN KINASE DOMAIN-CONTAINING PROTEIN"/>
    <property type="match status" value="1"/>
</dbReference>
<dbReference type="InterPro" id="IPR017441">
    <property type="entry name" value="Protein_kinase_ATP_BS"/>
</dbReference>
<evidence type="ECO:0000256" key="22">
    <source>
        <dbReference type="ARBA" id="ARBA00023180"/>
    </source>
</evidence>
<dbReference type="FunFam" id="3.30.200.20:FF:000432">
    <property type="entry name" value="LRR receptor-like serine/threonine-protein kinase EFR"/>
    <property type="match status" value="1"/>
</dbReference>
<evidence type="ECO:0000313" key="34">
    <source>
        <dbReference type="Proteomes" id="UP000000763"/>
    </source>
</evidence>
<evidence type="ECO:0000256" key="23">
    <source>
        <dbReference type="ARBA" id="ARBA00047899"/>
    </source>
</evidence>
<dbReference type="EMBL" id="AP004747">
    <property type="protein sequence ID" value="BAD19470.1"/>
    <property type="molecule type" value="Genomic_DNA"/>
</dbReference>
<evidence type="ECO:0000256" key="19">
    <source>
        <dbReference type="ARBA" id="ARBA00022989"/>
    </source>
</evidence>
<dbReference type="FunFam" id="3.80.10.10:FF:000095">
    <property type="entry name" value="LRR receptor-like serine/threonine-protein kinase GSO1"/>
    <property type="match status" value="1"/>
</dbReference>
<proteinExistence type="predicted"/>
<comment type="subcellular location">
    <subcellularLocation>
        <location evidence="3">Cell membrane</location>
        <topology evidence="3">Single-pass membrane protein</topology>
    </subcellularLocation>
    <subcellularLocation>
        <location evidence="4">Endoplasmic reticulum membrane</location>
        <topology evidence="4">Single-pass membrane protein</topology>
    </subcellularLocation>
</comment>
<dbReference type="AlphaFoldDB" id="A0A0P0VLN5"/>
<evidence type="ECO:0000256" key="10">
    <source>
        <dbReference type="ARBA" id="ARBA00022679"/>
    </source>
</evidence>
<comment type="function">
    <text evidence="25">Receptor kinase that detects X.oryzae pv. oryzae protein Ax21 to promote innate immunity. Following X.oryzae pv. oryzae protein Ax21 detection, undergoes cleavage, releasing the processed protein kinase Xa21 chain.</text>
</comment>
<evidence type="ECO:0000256" key="24">
    <source>
        <dbReference type="ARBA" id="ARBA00048679"/>
    </source>
</evidence>
<dbReference type="SMR" id="A0A0P0VLN5"/>
<dbReference type="GO" id="GO:0009791">
    <property type="term" value="P:post-embryonic development"/>
    <property type="evidence" value="ECO:0007669"/>
    <property type="project" value="UniProtKB-ARBA"/>
</dbReference>
<evidence type="ECO:0000256" key="16">
    <source>
        <dbReference type="ARBA" id="ARBA00022821"/>
    </source>
</evidence>